<keyword evidence="4" id="KW-1185">Reference proteome</keyword>
<evidence type="ECO:0000256" key="1">
    <source>
        <dbReference type="ARBA" id="ARBA00006484"/>
    </source>
</evidence>
<dbReference type="PANTHER" id="PTHR24321">
    <property type="entry name" value="DEHYDROGENASES, SHORT CHAIN"/>
    <property type="match status" value="1"/>
</dbReference>
<dbReference type="NCBIfam" id="NF005559">
    <property type="entry name" value="PRK07231.1"/>
    <property type="match status" value="1"/>
</dbReference>
<evidence type="ECO:0000313" key="3">
    <source>
        <dbReference type="EMBL" id="SDM48726.1"/>
    </source>
</evidence>
<dbReference type="CDD" id="cd05233">
    <property type="entry name" value="SDR_c"/>
    <property type="match status" value="1"/>
</dbReference>
<protein>
    <submittedName>
        <fullName evidence="3">NAD(P)-dependent dehydrogenase, short-chain alcohol dehydrogenase family</fullName>
    </submittedName>
</protein>
<comment type="similarity">
    <text evidence="1">Belongs to the short-chain dehydrogenases/reductases (SDR) family.</text>
</comment>
<dbReference type="PRINTS" id="PR00080">
    <property type="entry name" value="SDRFAMILY"/>
</dbReference>
<evidence type="ECO:0000313" key="4">
    <source>
        <dbReference type="Proteomes" id="UP000183376"/>
    </source>
</evidence>
<accession>A0A1G9TLS8</accession>
<reference evidence="3 4" key="1">
    <citation type="submission" date="2016-10" db="EMBL/GenBank/DDBJ databases">
        <authorList>
            <person name="de Groot N.N."/>
        </authorList>
    </citation>
    <scope>NUCLEOTIDE SEQUENCE [LARGE SCALE GENOMIC DNA]</scope>
    <source>
        <strain evidence="3 4">DSM 44149</strain>
    </source>
</reference>
<dbReference type="PRINTS" id="PR00081">
    <property type="entry name" value="GDHRDH"/>
</dbReference>
<proteinExistence type="inferred from homology"/>
<dbReference type="STRING" id="211114.SAMN04489726_1875"/>
<dbReference type="SUPFAM" id="SSF51735">
    <property type="entry name" value="NAD(P)-binding Rossmann-fold domains"/>
    <property type="match status" value="1"/>
</dbReference>
<dbReference type="InterPro" id="IPR020904">
    <property type="entry name" value="Sc_DH/Rdtase_CS"/>
</dbReference>
<dbReference type="GO" id="GO:0016491">
    <property type="term" value="F:oxidoreductase activity"/>
    <property type="evidence" value="ECO:0007669"/>
    <property type="project" value="UniProtKB-KW"/>
</dbReference>
<dbReference type="Proteomes" id="UP000183376">
    <property type="component" value="Chromosome I"/>
</dbReference>
<dbReference type="OrthoDB" id="7064009at2"/>
<evidence type="ECO:0000256" key="2">
    <source>
        <dbReference type="ARBA" id="ARBA00023002"/>
    </source>
</evidence>
<dbReference type="eggNOG" id="COG1028">
    <property type="taxonomic scope" value="Bacteria"/>
</dbReference>
<gene>
    <name evidence="3" type="ORF">SAMN04489726_1875</name>
</gene>
<dbReference type="PANTHER" id="PTHR24321:SF8">
    <property type="entry name" value="ESTRADIOL 17-BETA-DEHYDROGENASE 8-RELATED"/>
    <property type="match status" value="1"/>
</dbReference>
<dbReference type="PROSITE" id="PS00061">
    <property type="entry name" value="ADH_SHORT"/>
    <property type="match status" value="1"/>
</dbReference>
<keyword evidence="2" id="KW-0560">Oxidoreductase</keyword>
<dbReference type="FunFam" id="3.40.50.720:FF:000084">
    <property type="entry name" value="Short-chain dehydrogenase reductase"/>
    <property type="match status" value="1"/>
</dbReference>
<dbReference type="Gene3D" id="3.40.50.720">
    <property type="entry name" value="NAD(P)-binding Rossmann-like Domain"/>
    <property type="match status" value="1"/>
</dbReference>
<dbReference type="Pfam" id="PF13561">
    <property type="entry name" value="adh_short_C2"/>
    <property type="match status" value="1"/>
</dbReference>
<name>A0A1G9TLS8_ALLAB</name>
<dbReference type="EMBL" id="LT629701">
    <property type="protein sequence ID" value="SDM48726.1"/>
    <property type="molecule type" value="Genomic_DNA"/>
</dbReference>
<dbReference type="InterPro" id="IPR002347">
    <property type="entry name" value="SDR_fam"/>
</dbReference>
<dbReference type="AlphaFoldDB" id="A0A1G9TLS8"/>
<dbReference type="InterPro" id="IPR036291">
    <property type="entry name" value="NAD(P)-bd_dom_sf"/>
</dbReference>
<sequence>MTELAGATALVTGGGTGIGRGIALALSDAGATVAVLGRSREPLEQTAKLISDAGGSASVVTADVTDSASVSTAVRTVVDRHGSLDVAVNNAGILTATGPLTDIDEEHWDRLLTVNVTGVMLSMKHELRQMTAQGSGVIINVASSIGAHKTLPNMAAYGATKAAVVALTKAAALDHVAQGVRINAVSPGSTDTPMSLRPGETEDDRARRLRAALPLGRVGRVEEIAAAVRYLASPDAAFMIGQTLVLDGGSAA</sequence>
<organism evidence="3 4">
    <name type="scientific">Allokutzneria albata</name>
    <name type="common">Kibdelosporangium albatum</name>
    <dbReference type="NCBI Taxonomy" id="211114"/>
    <lineage>
        <taxon>Bacteria</taxon>
        <taxon>Bacillati</taxon>
        <taxon>Actinomycetota</taxon>
        <taxon>Actinomycetes</taxon>
        <taxon>Pseudonocardiales</taxon>
        <taxon>Pseudonocardiaceae</taxon>
        <taxon>Allokutzneria</taxon>
    </lineage>
</organism>
<dbReference type="RefSeq" id="WP_030431646.1">
    <property type="nucleotide sequence ID" value="NZ_JOEF01000020.1"/>
</dbReference>